<sequence>MSTPTSTAAAHRATSPTAAPAVDLDDPREQIEVGVLLANGRLAGRRFGSRAEAEAWARPDEGDQVVEYNLVCECSV</sequence>
<gene>
    <name evidence="2" type="ORF">FHR80_001044</name>
</gene>
<organism evidence="2 3">
    <name type="scientific">Cellulomonas cellasea</name>
    <dbReference type="NCBI Taxonomy" id="43670"/>
    <lineage>
        <taxon>Bacteria</taxon>
        <taxon>Bacillati</taxon>
        <taxon>Actinomycetota</taxon>
        <taxon>Actinomycetes</taxon>
        <taxon>Micrococcales</taxon>
        <taxon>Cellulomonadaceae</taxon>
        <taxon>Cellulomonas</taxon>
    </lineage>
</organism>
<dbReference type="AlphaFoldDB" id="A0A7W4Y9X0"/>
<reference evidence="2 3" key="1">
    <citation type="submission" date="2020-08" db="EMBL/GenBank/DDBJ databases">
        <title>The Agave Microbiome: Exploring the role of microbial communities in plant adaptations to desert environments.</title>
        <authorList>
            <person name="Partida-Martinez L.P."/>
        </authorList>
    </citation>
    <scope>NUCLEOTIDE SEQUENCE [LARGE SCALE GENOMIC DNA]</scope>
    <source>
        <strain evidence="2 3">RAS26</strain>
    </source>
</reference>
<dbReference type="RefSeq" id="WP_183295040.1">
    <property type="nucleotide sequence ID" value="NZ_JACHVX010000001.1"/>
</dbReference>
<comment type="caution">
    <text evidence="2">The sequence shown here is derived from an EMBL/GenBank/DDBJ whole genome shotgun (WGS) entry which is preliminary data.</text>
</comment>
<evidence type="ECO:0000313" key="2">
    <source>
        <dbReference type="EMBL" id="MBB2922150.1"/>
    </source>
</evidence>
<dbReference type="Proteomes" id="UP000518206">
    <property type="component" value="Unassembled WGS sequence"/>
</dbReference>
<reference evidence="2 3" key="2">
    <citation type="submission" date="2020-08" db="EMBL/GenBank/DDBJ databases">
        <authorList>
            <person name="Partida-Martinez L."/>
            <person name="Huntemann M."/>
            <person name="Clum A."/>
            <person name="Wang J."/>
            <person name="Palaniappan K."/>
            <person name="Ritter S."/>
            <person name="Chen I.-M."/>
            <person name="Stamatis D."/>
            <person name="Reddy T."/>
            <person name="O'Malley R."/>
            <person name="Daum C."/>
            <person name="Shapiro N."/>
            <person name="Ivanova N."/>
            <person name="Kyrpides N."/>
            <person name="Woyke T."/>
        </authorList>
    </citation>
    <scope>NUCLEOTIDE SEQUENCE [LARGE SCALE GENOMIC DNA]</scope>
    <source>
        <strain evidence="2 3">RAS26</strain>
    </source>
</reference>
<protein>
    <submittedName>
        <fullName evidence="2">Uncharacterized protein</fullName>
    </submittedName>
</protein>
<evidence type="ECO:0000256" key="1">
    <source>
        <dbReference type="SAM" id="MobiDB-lite"/>
    </source>
</evidence>
<name>A0A7W4Y9X0_9CELL</name>
<accession>A0A7W4Y9X0</accession>
<evidence type="ECO:0000313" key="3">
    <source>
        <dbReference type="Proteomes" id="UP000518206"/>
    </source>
</evidence>
<dbReference type="EMBL" id="JACHVX010000001">
    <property type="protein sequence ID" value="MBB2922150.1"/>
    <property type="molecule type" value="Genomic_DNA"/>
</dbReference>
<proteinExistence type="predicted"/>
<feature type="region of interest" description="Disordered" evidence="1">
    <location>
        <begin position="1"/>
        <end position="26"/>
    </location>
</feature>
<feature type="compositionally biased region" description="Low complexity" evidence="1">
    <location>
        <begin position="1"/>
        <end position="21"/>
    </location>
</feature>